<name>A0A428NSF8_9HYPO</name>
<comment type="caution">
    <text evidence="2">The sequence shown here is derived from an EMBL/GenBank/DDBJ whole genome shotgun (WGS) entry which is preliminary data.</text>
</comment>
<evidence type="ECO:0000313" key="3">
    <source>
        <dbReference type="Proteomes" id="UP000287972"/>
    </source>
</evidence>
<reference evidence="2 3" key="1">
    <citation type="submission" date="2017-06" db="EMBL/GenBank/DDBJ databases">
        <title>Comparative genomic analysis of Ambrosia Fusariam Clade fungi.</title>
        <authorList>
            <person name="Stajich J.E."/>
            <person name="Carrillo J."/>
            <person name="Kijimoto T."/>
            <person name="Eskalen A."/>
            <person name="O'Donnell K."/>
            <person name="Kasson M."/>
        </authorList>
    </citation>
    <scope>NUCLEOTIDE SEQUENCE [LARGE SCALE GENOMIC DNA]</scope>
    <source>
        <strain evidence="2 3">NRRL62606</strain>
    </source>
</reference>
<dbReference type="AlphaFoldDB" id="A0A428NSF8"/>
<sequence length="222" mass="24285">MKSKEPSSIALDPSQTKGDKFTRNCPVHVRAISEGGKPPLYTPKPPHSCPNGYPAPSAIERPFPGHTTLHSLILRVSVNRLKPGRRDWGSPLVVNSCPQLQSAAARKKTAYTTKVRSLVLRWPASLTIVYKLRFGSLTLPSSLPSTLSRVHIYGRPTASLYTTPRALHLGPSWIRVALDTIPNCCRAGRKGITHLYVMFVTSLRAPVVALRSAHTPPSRSSV</sequence>
<keyword evidence="3" id="KW-1185">Reference proteome</keyword>
<evidence type="ECO:0000313" key="2">
    <source>
        <dbReference type="EMBL" id="RSL43705.1"/>
    </source>
</evidence>
<accession>A0A428NSF8</accession>
<protein>
    <submittedName>
        <fullName evidence="2">Uncharacterized protein</fullName>
    </submittedName>
</protein>
<dbReference type="Proteomes" id="UP000287972">
    <property type="component" value="Unassembled WGS sequence"/>
</dbReference>
<feature type="region of interest" description="Disordered" evidence="1">
    <location>
        <begin position="1"/>
        <end position="22"/>
    </location>
</feature>
<evidence type="ECO:0000256" key="1">
    <source>
        <dbReference type="SAM" id="MobiDB-lite"/>
    </source>
</evidence>
<proteinExistence type="predicted"/>
<organism evidence="2 3">
    <name type="scientific">Fusarium floridanum</name>
    <dbReference type="NCBI Taxonomy" id="1325733"/>
    <lineage>
        <taxon>Eukaryota</taxon>
        <taxon>Fungi</taxon>
        <taxon>Dikarya</taxon>
        <taxon>Ascomycota</taxon>
        <taxon>Pezizomycotina</taxon>
        <taxon>Sordariomycetes</taxon>
        <taxon>Hypocreomycetidae</taxon>
        <taxon>Hypocreales</taxon>
        <taxon>Nectriaceae</taxon>
        <taxon>Fusarium</taxon>
        <taxon>Fusarium solani species complex</taxon>
    </lineage>
</organism>
<gene>
    <name evidence="2" type="ORF">CEP51_016328</name>
</gene>
<dbReference type="EMBL" id="NKCL01001100">
    <property type="protein sequence ID" value="RSL43705.1"/>
    <property type="molecule type" value="Genomic_DNA"/>
</dbReference>